<keyword evidence="1" id="KW-0647">Proteasome</keyword>
<proteinExistence type="predicted"/>
<keyword evidence="2" id="KW-1185">Reference proteome</keyword>
<dbReference type="AlphaFoldDB" id="A0A8J6DNH8"/>
<dbReference type="GO" id="GO:0000502">
    <property type="term" value="C:proteasome complex"/>
    <property type="evidence" value="ECO:0007669"/>
    <property type="project" value="UniProtKB-KW"/>
</dbReference>
<dbReference type="InterPro" id="IPR029055">
    <property type="entry name" value="Ntn_hydrolases_N"/>
</dbReference>
<sequence>VAEHGYSFLLTTFSLSSKLIQTEYTLAAVAEGVPSGGIKAANGVVLTTEKKQKSFCMMSEVYTTWNQLSSILQSACAYNPKTSSAIPSGLPRTHSHNSAGIESSFCDARTHSVSHLTIKESFKMQMTENNVDVGICNEAGFRRLTPTKIKDYLAVTG</sequence>
<protein>
    <submittedName>
        <fullName evidence="1">Proteasome subunit alpha type-2</fullName>
    </submittedName>
</protein>
<comment type="caution">
    <text evidence="1">The sequence shown here is derived from an EMBL/GenBank/DDBJ whole genome shotgun (WGS) entry which is preliminary data.</text>
</comment>
<evidence type="ECO:0000313" key="1">
    <source>
        <dbReference type="EMBL" id="KAG8516067.1"/>
    </source>
</evidence>
<accession>A0A8J6DNH8</accession>
<feature type="non-terminal residue" evidence="1">
    <location>
        <position position="157"/>
    </location>
</feature>
<evidence type="ECO:0000313" key="2">
    <source>
        <dbReference type="Proteomes" id="UP000700334"/>
    </source>
</evidence>
<organism evidence="1 2">
    <name type="scientific">Galemys pyrenaicus</name>
    <name type="common">Iberian desman</name>
    <name type="synonym">Pyrenean desman</name>
    <dbReference type="NCBI Taxonomy" id="202257"/>
    <lineage>
        <taxon>Eukaryota</taxon>
        <taxon>Metazoa</taxon>
        <taxon>Chordata</taxon>
        <taxon>Craniata</taxon>
        <taxon>Vertebrata</taxon>
        <taxon>Euteleostomi</taxon>
        <taxon>Mammalia</taxon>
        <taxon>Eutheria</taxon>
        <taxon>Laurasiatheria</taxon>
        <taxon>Eulipotyphla</taxon>
        <taxon>Talpidae</taxon>
        <taxon>Galemys</taxon>
    </lineage>
</organism>
<dbReference type="SUPFAM" id="SSF56235">
    <property type="entry name" value="N-terminal nucleophile aminohydrolases (Ntn hydrolases)"/>
    <property type="match status" value="1"/>
</dbReference>
<dbReference type="Gene3D" id="3.60.20.10">
    <property type="entry name" value="Glutamine Phosphoribosylpyrophosphate, subunit 1, domain 1"/>
    <property type="match status" value="1"/>
</dbReference>
<dbReference type="EMBL" id="JAGFMF010011690">
    <property type="protein sequence ID" value="KAG8516067.1"/>
    <property type="molecule type" value="Genomic_DNA"/>
</dbReference>
<dbReference type="Proteomes" id="UP000700334">
    <property type="component" value="Unassembled WGS sequence"/>
</dbReference>
<gene>
    <name evidence="1" type="ORF">J0S82_000690</name>
</gene>
<name>A0A8J6DNH8_GALPY</name>
<reference evidence="1" key="1">
    <citation type="journal article" date="2021" name="Evol. Appl.">
        <title>The genome of the Pyrenean desman and the effects of bottlenecks and inbreeding on the genomic landscape of an endangered species.</title>
        <authorList>
            <person name="Escoda L."/>
            <person name="Castresana J."/>
        </authorList>
    </citation>
    <scope>NUCLEOTIDE SEQUENCE</scope>
    <source>
        <strain evidence="1">IBE-C5619</strain>
    </source>
</reference>